<evidence type="ECO:0000313" key="3">
    <source>
        <dbReference type="EMBL" id="CCD70222.1"/>
    </source>
</evidence>
<dbReference type="AlphaFoldDB" id="O01556"/>
<organism evidence="3 4">
    <name type="scientific">Caenorhabditis elegans</name>
    <dbReference type="NCBI Taxonomy" id="6239"/>
    <lineage>
        <taxon>Eukaryota</taxon>
        <taxon>Metazoa</taxon>
        <taxon>Ecdysozoa</taxon>
        <taxon>Nematoda</taxon>
        <taxon>Chromadorea</taxon>
        <taxon>Rhabditida</taxon>
        <taxon>Rhabditina</taxon>
        <taxon>Rhabditomorpha</taxon>
        <taxon>Rhabditoidea</taxon>
        <taxon>Rhabditidae</taxon>
        <taxon>Peloderinae</taxon>
        <taxon>Caenorhabditis</taxon>
    </lineage>
</organism>
<accession>O01556</accession>
<dbReference type="OMA" id="EDMTMIM"/>
<dbReference type="GO" id="GO:0004725">
    <property type="term" value="F:protein tyrosine phosphatase activity"/>
    <property type="evidence" value="ECO:0007669"/>
    <property type="project" value="InterPro"/>
</dbReference>
<dbReference type="InterPro" id="IPR003595">
    <property type="entry name" value="Tyr_Pase_cat"/>
</dbReference>
<sequence length="374" mass="42576">MCFSRKCVVANESDRVSPILSRENSDTSSERDYPESIVWPNTAQSRRMHVSIVRPWVHHTLNKGVSKLRDEFSEVANKNPNVPVDAFKSNPEKNRYTDIKCIEKTRVILTTDGASSDYIHANYVGISIKPKKFICTQGPKDSTIYDFWAMVIQDNVESIIMLCKVIELARVKCEQYWPAVEGQTNTYVSKGHTITINNLGVGTLSPDDDFINVTNLELVWAGKTRSITHYQWTNWPDHGAPPINMGAINLIEAVNYDTNPVVVHCSAGVGRSGTIVGISLIMDKMIQGINCKDMKKLVEEIRNQRHYAIQTEAQYMYIHRVLLEYFLELHKETYEGLLLTKNYEEKYAKWLDDYNTYAEANDRTQAAKAARAAL</sequence>
<dbReference type="PeptideAtlas" id="O01556"/>
<dbReference type="UCSC" id="F47B3.7">
    <property type="organism name" value="c. elegans"/>
</dbReference>
<dbReference type="InterPro" id="IPR052782">
    <property type="entry name" value="Oocyte-zygote_transition_reg"/>
</dbReference>
<dbReference type="AGR" id="WB:WBGene00018531"/>
<dbReference type="CDD" id="cd00047">
    <property type="entry name" value="PTPc"/>
    <property type="match status" value="1"/>
</dbReference>
<dbReference type="GeneID" id="171983"/>
<evidence type="ECO:0000313" key="5">
    <source>
        <dbReference type="WormBase" id="F47B3.7"/>
    </source>
</evidence>
<dbReference type="WormBase" id="F47B3.7">
    <property type="protein sequence ID" value="CE10628"/>
    <property type="gene ID" value="WBGene00018531"/>
</dbReference>
<feature type="domain" description="Tyrosine-protein phosphatase" evidence="1">
    <location>
        <begin position="68"/>
        <end position="325"/>
    </location>
</feature>
<dbReference type="PROSITE" id="PS50056">
    <property type="entry name" value="TYR_PHOSPHATASE_2"/>
    <property type="match status" value="1"/>
</dbReference>
<dbReference type="eggNOG" id="KOG0789">
    <property type="taxonomic scope" value="Eukaryota"/>
</dbReference>
<dbReference type="HOGENOM" id="CLU_001645_9_4_1"/>
<dbReference type="SUPFAM" id="SSF52799">
    <property type="entry name" value="(Phosphotyrosine protein) phosphatases II"/>
    <property type="match status" value="1"/>
</dbReference>
<evidence type="ECO:0000259" key="1">
    <source>
        <dbReference type="PROSITE" id="PS50055"/>
    </source>
</evidence>
<dbReference type="PANTHER" id="PTHR46163">
    <property type="entry name" value="TYROSINE-PROTEIN PHOSPHATASE-RELATED"/>
    <property type="match status" value="1"/>
</dbReference>
<protein>
    <submittedName>
        <fullName evidence="3">Protein-tyrosine phosphatase</fullName>
    </submittedName>
</protein>
<dbReference type="InterPro" id="IPR016130">
    <property type="entry name" value="Tyr_Pase_AS"/>
</dbReference>
<dbReference type="PROSITE" id="PS00383">
    <property type="entry name" value="TYR_PHOSPHATASE_1"/>
    <property type="match status" value="1"/>
</dbReference>
<dbReference type="PRINTS" id="PR00700">
    <property type="entry name" value="PRTYPHPHTASE"/>
</dbReference>
<dbReference type="InterPro" id="IPR000242">
    <property type="entry name" value="PTP_cat"/>
</dbReference>
<reference evidence="3 4" key="1">
    <citation type="journal article" date="1998" name="Science">
        <title>Genome sequence of the nematode C. elegans: a platform for investigating biology.</title>
        <authorList>
            <consortium name="The C. elegans sequencing consortium"/>
            <person name="Sulson J.E."/>
            <person name="Waterston R."/>
        </authorList>
    </citation>
    <scope>NUCLEOTIDE SEQUENCE [LARGE SCALE GENOMIC DNA]</scope>
    <source>
        <strain evidence="3 4">Bristol N2</strain>
    </source>
</reference>
<evidence type="ECO:0000313" key="4">
    <source>
        <dbReference type="Proteomes" id="UP000001940"/>
    </source>
</evidence>
<dbReference type="KEGG" id="cel:CELE_F47B3.7"/>
<dbReference type="PaxDb" id="6239-F47B3.7"/>
<dbReference type="PROSITE" id="PS50055">
    <property type="entry name" value="TYR_PHOSPHATASE_PTP"/>
    <property type="match status" value="1"/>
</dbReference>
<dbReference type="RefSeq" id="NP_491276.1">
    <property type="nucleotide sequence ID" value="NM_058875.3"/>
</dbReference>
<dbReference type="InterPro" id="IPR000387">
    <property type="entry name" value="Tyr_Pase_dom"/>
</dbReference>
<name>O01556_CAEEL</name>
<dbReference type="SMR" id="O01556"/>
<dbReference type="Pfam" id="PF00102">
    <property type="entry name" value="Y_phosphatase"/>
    <property type="match status" value="1"/>
</dbReference>
<dbReference type="Proteomes" id="UP000001940">
    <property type="component" value="Chromosome I"/>
</dbReference>
<evidence type="ECO:0000259" key="2">
    <source>
        <dbReference type="PROSITE" id="PS50056"/>
    </source>
</evidence>
<feature type="domain" description="Tyrosine specific protein phosphatases" evidence="2">
    <location>
        <begin position="248"/>
        <end position="316"/>
    </location>
</feature>
<dbReference type="PANTHER" id="PTHR46163:SF8">
    <property type="entry name" value="PROTEIN-TYROSINE PHOSPHATASE"/>
    <property type="match status" value="1"/>
</dbReference>
<dbReference type="EMBL" id="BX284601">
    <property type="protein sequence ID" value="CCD70222.1"/>
    <property type="molecule type" value="Genomic_DNA"/>
</dbReference>
<dbReference type="Bgee" id="WBGene00018531">
    <property type="expression patterns" value="Expressed in material anatomical entity and 2 other cell types or tissues"/>
</dbReference>
<dbReference type="CTD" id="171983"/>
<dbReference type="OrthoDB" id="8815311at2759"/>
<dbReference type="PIR" id="T29154">
    <property type="entry name" value="T29154"/>
</dbReference>
<dbReference type="PhylomeDB" id="O01556"/>
<dbReference type="SMART" id="SM00194">
    <property type="entry name" value="PTPc"/>
    <property type="match status" value="1"/>
</dbReference>
<proteinExistence type="predicted"/>
<dbReference type="InterPro" id="IPR029021">
    <property type="entry name" value="Prot-tyrosine_phosphatase-like"/>
</dbReference>
<dbReference type="FunCoup" id="O01556">
    <property type="interactions" value="2541"/>
</dbReference>
<dbReference type="InParanoid" id="O01556"/>
<gene>
    <name evidence="3" type="ORF">CELE_F47B3.7</name>
    <name evidence="3 5" type="ORF">F47B3.7</name>
</gene>
<dbReference type="SMART" id="SM00404">
    <property type="entry name" value="PTPc_motif"/>
    <property type="match status" value="1"/>
</dbReference>
<dbReference type="Gene3D" id="3.90.190.10">
    <property type="entry name" value="Protein tyrosine phosphatase superfamily"/>
    <property type="match status" value="1"/>
</dbReference>
<dbReference type="STRING" id="6239.F47B3.7.1"/>
<keyword evidence="4" id="KW-1185">Reference proteome</keyword>